<feature type="domain" description="C2H2-type" evidence="8">
    <location>
        <begin position="272"/>
        <end position="303"/>
    </location>
</feature>
<evidence type="ECO:0000313" key="10">
    <source>
        <dbReference type="Proteomes" id="UP000078284"/>
    </source>
</evidence>
<sequence length="356" mass="40461">MSIKEPYFMTEIEDHEMNEAAMSLVMFSKQVYDFDLTHGNDDDSMDLDQLKDCVESMLDFREMVSNSGMEKSTTCSDVVALRSKLQSKSSHRCQICGKSFECYQALGGHQRLHRPIKGKLAHKREYHKDDNSLFDSSGPSRVEEKILDCVELKQDFGELLPLNSKLQKRPKKTQSKSSRDCKICGKSFVCSQALGGHQRLHRPIKGKLARKRKYTEDDNTLFDSSETKKILSKPSNFEVSQELKKILDCVESKQDMGELLSLNSKSQKTPECSCSYEYKICGKSFESFQALGGHTTLHRSIKGQLVRTKDNNSQSHSLEAKKIVSQPSSFEVSQEKILHCVESKQDFSELLSHLAF</sequence>
<dbReference type="InterPro" id="IPR036236">
    <property type="entry name" value="Znf_C2H2_sf"/>
</dbReference>
<accession>A0A178UVM7</accession>
<protein>
    <recommendedName>
        <fullName evidence="8">C2H2-type domain-containing protein</fullName>
    </recommendedName>
</protein>
<evidence type="ECO:0000256" key="2">
    <source>
        <dbReference type="ARBA" id="ARBA00022737"/>
    </source>
</evidence>
<dbReference type="SUPFAM" id="SSF57667">
    <property type="entry name" value="beta-beta-alpha zinc fingers"/>
    <property type="match status" value="1"/>
</dbReference>
<reference evidence="10" key="1">
    <citation type="journal article" date="2016" name="Proc. Natl. Acad. Sci. U.S.A.">
        <title>Chromosome-level assembly of Arabidopsis thaliana Ler reveals the extent of translocation and inversion polymorphisms.</title>
        <authorList>
            <person name="Zapata L."/>
            <person name="Ding J."/>
            <person name="Willing E.M."/>
            <person name="Hartwig B."/>
            <person name="Bezdan D."/>
            <person name="Jiao W.B."/>
            <person name="Patel V."/>
            <person name="Velikkakam James G."/>
            <person name="Koornneef M."/>
            <person name="Ossowski S."/>
            <person name="Schneeberger K."/>
        </authorList>
    </citation>
    <scope>NUCLEOTIDE SEQUENCE [LARGE SCALE GENOMIC DNA]</scope>
    <source>
        <strain evidence="10">cv. Landsberg erecta</strain>
    </source>
</reference>
<dbReference type="PROSITE" id="PS50157">
    <property type="entry name" value="ZINC_FINGER_C2H2_2"/>
    <property type="match status" value="3"/>
</dbReference>
<evidence type="ECO:0000256" key="3">
    <source>
        <dbReference type="ARBA" id="ARBA00022771"/>
    </source>
</evidence>
<dbReference type="PANTHER" id="PTHR45988:SF87">
    <property type="entry name" value="C2H2 AND C2HC ZINC FINGERS SUPERFAMILY PROTEIN"/>
    <property type="match status" value="1"/>
</dbReference>
<dbReference type="Pfam" id="PF13912">
    <property type="entry name" value="zf-C2H2_6"/>
    <property type="match status" value="3"/>
</dbReference>
<evidence type="ECO:0000313" key="9">
    <source>
        <dbReference type="EMBL" id="OAO97407.1"/>
    </source>
</evidence>
<dbReference type="SMART" id="SM00355">
    <property type="entry name" value="ZnF_C2H2"/>
    <property type="match status" value="3"/>
</dbReference>
<evidence type="ECO:0000256" key="7">
    <source>
        <dbReference type="PROSITE-ProRule" id="PRU00042"/>
    </source>
</evidence>
<evidence type="ECO:0000256" key="5">
    <source>
        <dbReference type="ARBA" id="ARBA00023015"/>
    </source>
</evidence>
<dbReference type="EMBL" id="LUHQ01000004">
    <property type="protein sequence ID" value="OAO97407.1"/>
    <property type="molecule type" value="Genomic_DNA"/>
</dbReference>
<dbReference type="Gene3D" id="3.30.160.60">
    <property type="entry name" value="Classic Zinc Finger"/>
    <property type="match status" value="1"/>
</dbReference>
<name>A0A178UVM7_ARATH</name>
<comment type="caution">
    <text evidence="9">The sequence shown here is derived from an EMBL/GenBank/DDBJ whole genome shotgun (WGS) entry which is preliminary data.</text>
</comment>
<dbReference type="PROSITE" id="PS00028">
    <property type="entry name" value="ZINC_FINGER_C2H2_1"/>
    <property type="match status" value="2"/>
</dbReference>
<dbReference type="InterPro" id="IPR044653">
    <property type="entry name" value="AZF1/2/3-like"/>
</dbReference>
<proteinExistence type="predicted"/>
<dbReference type="Proteomes" id="UP000078284">
    <property type="component" value="Chromosome 4"/>
</dbReference>
<feature type="domain" description="C2H2-type" evidence="8">
    <location>
        <begin position="179"/>
        <end position="206"/>
    </location>
</feature>
<evidence type="ECO:0000259" key="8">
    <source>
        <dbReference type="PROSITE" id="PS50157"/>
    </source>
</evidence>
<organism evidence="9 10">
    <name type="scientific">Arabidopsis thaliana</name>
    <name type="common">Mouse-ear cress</name>
    <dbReference type="NCBI Taxonomy" id="3702"/>
    <lineage>
        <taxon>Eukaryota</taxon>
        <taxon>Viridiplantae</taxon>
        <taxon>Streptophyta</taxon>
        <taxon>Embryophyta</taxon>
        <taxon>Tracheophyta</taxon>
        <taxon>Spermatophyta</taxon>
        <taxon>Magnoliopsida</taxon>
        <taxon>eudicotyledons</taxon>
        <taxon>Gunneridae</taxon>
        <taxon>Pentapetalae</taxon>
        <taxon>rosids</taxon>
        <taxon>malvids</taxon>
        <taxon>Brassicales</taxon>
        <taxon>Brassicaceae</taxon>
        <taxon>Camelineae</taxon>
        <taxon>Arabidopsis</taxon>
    </lineage>
</organism>
<dbReference type="GO" id="GO:0008270">
    <property type="term" value="F:zinc ion binding"/>
    <property type="evidence" value="ECO:0007669"/>
    <property type="project" value="UniProtKB-KW"/>
</dbReference>
<dbReference type="GO" id="GO:0003700">
    <property type="term" value="F:DNA-binding transcription factor activity"/>
    <property type="evidence" value="ECO:0007669"/>
    <property type="project" value="InterPro"/>
</dbReference>
<keyword evidence="6" id="KW-0804">Transcription</keyword>
<feature type="domain" description="C2H2-type" evidence="8">
    <location>
        <begin position="91"/>
        <end position="118"/>
    </location>
</feature>
<dbReference type="GO" id="GO:0043565">
    <property type="term" value="F:sequence-specific DNA binding"/>
    <property type="evidence" value="ECO:0007669"/>
    <property type="project" value="UniProtKB-ARBA"/>
</dbReference>
<dbReference type="InterPro" id="IPR013087">
    <property type="entry name" value="Znf_C2H2_type"/>
</dbReference>
<evidence type="ECO:0000256" key="1">
    <source>
        <dbReference type="ARBA" id="ARBA00022723"/>
    </source>
</evidence>
<gene>
    <name evidence="9" type="ordered locus">AXX17_At4g06010</name>
</gene>
<evidence type="ECO:0000256" key="6">
    <source>
        <dbReference type="ARBA" id="ARBA00023163"/>
    </source>
</evidence>
<keyword evidence="3 7" id="KW-0863">Zinc-finger</keyword>
<keyword evidence="1" id="KW-0479">Metal-binding</keyword>
<keyword evidence="5" id="KW-0805">Transcription regulation</keyword>
<dbReference type="PANTHER" id="PTHR45988">
    <property type="entry name" value="C2H2 TYPE ZINC FINGER TRANSCRIPTION FACTOR FAMILY-RELATED"/>
    <property type="match status" value="1"/>
</dbReference>
<dbReference type="AlphaFoldDB" id="A0A178UVM7"/>
<keyword evidence="2" id="KW-0677">Repeat</keyword>
<evidence type="ECO:0000256" key="4">
    <source>
        <dbReference type="ARBA" id="ARBA00022833"/>
    </source>
</evidence>
<keyword evidence="4" id="KW-0862">Zinc</keyword>